<sequence>MSIKKTLKEAKDALSAKDPETALGFVDQALEEDPQNYFANVFAGKCHELMKNYRLACHYYKIATTIEPDNLLCWKGYFLLAKSNHSIPHFDDKMSFTDKYRMFFEVTEKYLQALINNLEPFTEVVREFELYLKKCEKDADYDDLYEYYLTKIVPGSTLYDLCGSLLGSPERNLHKLVAEVLVPREKQQVSRLYAREKVKYSLHTTGTELNKLNEHIWELVLRKSTVGERYAMLISICDSDEERRAYEHEYLQYQYEFLIKYAPVSNSVQKRLQAEIWTMVEGMVVVNHTSLLAWTIYWDWCDPVRLSDLPPSYLANYLQMYGDEGVGIILYALVMSDISTFDKAQILNLQTEKQKKEVRCKRKLRKSQKQREEKEKEQEGDKDDEMEAAFVEEEEVDVDKVTLTQEEVLVLLLDGYSKASGSILANRIVSSYYIHLKEFAPALEKTRNAISLLAAMSRSFGLELAHTKEEMLVNLGTIYTFYEAPKNFSKAMQIFDKVLETNPSNMDARVGKGFILIENKDLQSAMALFEDVSREYPENHTALLELSWCKIKFGRYQEGRDGLSRSLETVLGTDLYSYERRAIINWRLAESYMLEAQEDPSLSEEYSQTSYNYLIISLKSLKNYAPAYTSLGVLYQDFYRDTKRATKCFYKAFELDAGEVVSAHYLVEAFSRDAEWDTASILSDRVVASEKARRALLVLFQLDPSWPYRVLGVACLEAQDNAKAIEWFQSSLRLNPNDNESWIGLGEAYTGCGRLESSIKVFNHSLTLDPANWHTQYLLGVALNRIGEHAESAVLLRKLLVLGDRHCALTALYETLLATASHYIAGGFFGRAIDAALECTDILVEVLTVDNQSQAAWKALADVINSFLSIQEHLLKFPFAKLLALLHTTQGHENQLLSDLSTAETSLAGVDALLPQKSLEAACVVLINVCSTAIAVLPLKSAKALRACVYFNLGLAYLEAFNYTKTAVYRDSAIKTLRKAITLETNNPSFWTALGNASLSVNPRISQHCFIKACTYAPRDPVIWTNLAALYLRYGDADLAEETFKRAQSIAPEQSQSWSGHALTAEAKGDTDLANRLSTHSYVLSNGRSPLAHLLFGHTIFQRRMGKGDDARDVVAGQELSNAHHAMLDYLKSYPNDPLGLALALSIVERCGDYDTGVALGEKLSSLLEAQYEENDSQSILFQIAKVKTQLARLYLGQENFESALEHAQFVLDICEDNSAEALKCVLSSRVVIGLCFFFNDGFDESLEQLKTILSQSPESQRLVVLIAQILYAYNDEETKQAALDQLFSYIEEFGSSLMVALTIGAICVNENLADYLPAIKEELCNLPLAKLSSDSFRSVPSLLSEINARLEVKTQVWQRSGFLFPHDNKIWAKLDKNMSLQTALISAKVHSAELSETYIKVGTMREIQRGLFLSPGAPAGLLALKGCVT</sequence>
<dbReference type="PROSITE" id="PS50005">
    <property type="entry name" value="TPR"/>
    <property type="match status" value="3"/>
</dbReference>
<dbReference type="Pfam" id="PF18833">
    <property type="entry name" value="TPR_22"/>
    <property type="match status" value="1"/>
</dbReference>
<dbReference type="Gene3D" id="1.25.40.10">
    <property type="entry name" value="Tetratricopeptide repeat domain"/>
    <property type="match status" value="5"/>
</dbReference>
<dbReference type="EMBL" id="KV454431">
    <property type="protein sequence ID" value="ODQ79946.1"/>
    <property type="molecule type" value="Genomic_DNA"/>
</dbReference>
<keyword evidence="6" id="KW-1185">Reference proteome</keyword>
<proteinExistence type="predicted"/>
<feature type="region of interest" description="Disordered" evidence="4">
    <location>
        <begin position="363"/>
        <end position="385"/>
    </location>
</feature>
<dbReference type="OrthoDB" id="421075at2759"/>
<feature type="repeat" description="TPR" evidence="3">
    <location>
        <begin position="739"/>
        <end position="772"/>
    </location>
</feature>
<organism evidence="5 6">
    <name type="scientific">Babjeviella inositovora NRRL Y-12698</name>
    <dbReference type="NCBI Taxonomy" id="984486"/>
    <lineage>
        <taxon>Eukaryota</taxon>
        <taxon>Fungi</taxon>
        <taxon>Dikarya</taxon>
        <taxon>Ascomycota</taxon>
        <taxon>Saccharomycotina</taxon>
        <taxon>Pichiomycetes</taxon>
        <taxon>Serinales incertae sedis</taxon>
        <taxon>Babjeviella</taxon>
    </lineage>
</organism>
<evidence type="ECO:0000313" key="5">
    <source>
        <dbReference type="EMBL" id="ODQ79946.1"/>
    </source>
</evidence>
<dbReference type="SMART" id="SM00028">
    <property type="entry name" value="TPR"/>
    <property type="match status" value="12"/>
</dbReference>
<dbReference type="InterPro" id="IPR039226">
    <property type="entry name" value="Ski3/TTC37"/>
</dbReference>
<feature type="repeat" description="TPR" evidence="3">
    <location>
        <begin position="705"/>
        <end position="738"/>
    </location>
</feature>
<evidence type="ECO:0000256" key="3">
    <source>
        <dbReference type="PROSITE-ProRule" id="PRU00339"/>
    </source>
</evidence>
<dbReference type="Pfam" id="PF13181">
    <property type="entry name" value="TPR_8"/>
    <property type="match status" value="2"/>
</dbReference>
<accession>A0A1E3QQH6</accession>
<dbReference type="PANTHER" id="PTHR15704">
    <property type="entry name" value="SUPERKILLER 3 PROTEIN-RELATED"/>
    <property type="match status" value="1"/>
</dbReference>
<evidence type="ECO:0008006" key="7">
    <source>
        <dbReference type="Google" id="ProtNLM"/>
    </source>
</evidence>
<dbReference type="PANTHER" id="PTHR15704:SF7">
    <property type="entry name" value="SUPERKILLER COMPLEX PROTEIN 3"/>
    <property type="match status" value="1"/>
</dbReference>
<feature type="repeat" description="TPR" evidence="3">
    <location>
        <begin position="1021"/>
        <end position="1054"/>
    </location>
</feature>
<dbReference type="RefSeq" id="XP_018985274.1">
    <property type="nucleotide sequence ID" value="XM_019127094.1"/>
</dbReference>
<dbReference type="InterPro" id="IPR040962">
    <property type="entry name" value="TPR_22"/>
</dbReference>
<dbReference type="SUPFAM" id="SSF48452">
    <property type="entry name" value="TPR-like"/>
    <property type="match status" value="4"/>
</dbReference>
<evidence type="ECO:0000256" key="4">
    <source>
        <dbReference type="SAM" id="MobiDB-lite"/>
    </source>
</evidence>
<evidence type="ECO:0000256" key="1">
    <source>
        <dbReference type="ARBA" id="ARBA00022737"/>
    </source>
</evidence>
<evidence type="ECO:0000256" key="2">
    <source>
        <dbReference type="ARBA" id="ARBA00022803"/>
    </source>
</evidence>
<dbReference type="GeneID" id="30144947"/>
<dbReference type="STRING" id="984486.A0A1E3QQH6"/>
<gene>
    <name evidence="5" type="ORF">BABINDRAFT_13540</name>
</gene>
<dbReference type="InterPro" id="IPR019734">
    <property type="entry name" value="TPR_rpt"/>
</dbReference>
<keyword evidence="2 3" id="KW-0802">TPR repeat</keyword>
<reference evidence="6" key="1">
    <citation type="submission" date="2016-05" db="EMBL/GenBank/DDBJ databases">
        <title>Comparative genomics of biotechnologically important yeasts.</title>
        <authorList>
            <consortium name="DOE Joint Genome Institute"/>
            <person name="Riley R."/>
            <person name="Haridas S."/>
            <person name="Wolfe K.H."/>
            <person name="Lopes M.R."/>
            <person name="Hittinger C.T."/>
            <person name="Goker M."/>
            <person name="Salamov A."/>
            <person name="Wisecaver J."/>
            <person name="Long T.M."/>
            <person name="Aerts A.L."/>
            <person name="Barry K."/>
            <person name="Choi C."/>
            <person name="Clum A."/>
            <person name="Coughlan A.Y."/>
            <person name="Deshpande S."/>
            <person name="Douglass A.P."/>
            <person name="Hanson S.J."/>
            <person name="Klenk H.-P."/>
            <person name="Labutti K."/>
            <person name="Lapidus A."/>
            <person name="Lindquist E."/>
            <person name="Lipzen A."/>
            <person name="Meier-Kolthoff J.P."/>
            <person name="Ohm R.A."/>
            <person name="Otillar R.P."/>
            <person name="Pangilinan J."/>
            <person name="Peng Y."/>
            <person name="Rokas A."/>
            <person name="Rosa C.A."/>
            <person name="Scheuner C."/>
            <person name="Sibirny A.A."/>
            <person name="Slot J.C."/>
            <person name="Stielow J.B."/>
            <person name="Sun H."/>
            <person name="Kurtzman C.P."/>
            <person name="Blackwell M."/>
            <person name="Grigoriev I.V."/>
            <person name="Jeffries T.W."/>
        </authorList>
    </citation>
    <scope>NUCLEOTIDE SEQUENCE [LARGE SCALE GENOMIC DNA]</scope>
    <source>
        <strain evidence="6">NRRL Y-12698</strain>
    </source>
</reference>
<dbReference type="InterPro" id="IPR011990">
    <property type="entry name" value="TPR-like_helical_dom_sf"/>
</dbReference>
<dbReference type="Proteomes" id="UP000094336">
    <property type="component" value="Unassembled WGS sequence"/>
</dbReference>
<protein>
    <recommendedName>
        <fullName evidence="7">Superkiller protein 3</fullName>
    </recommendedName>
</protein>
<dbReference type="Pfam" id="PF14559">
    <property type="entry name" value="TPR_19"/>
    <property type="match status" value="1"/>
</dbReference>
<keyword evidence="1" id="KW-0677">Repeat</keyword>
<evidence type="ECO:0000313" key="6">
    <source>
        <dbReference type="Proteomes" id="UP000094336"/>
    </source>
</evidence>
<dbReference type="GO" id="GO:0070481">
    <property type="term" value="P:nuclear-transcribed mRNA catabolic process, non-stop decay"/>
    <property type="evidence" value="ECO:0007669"/>
    <property type="project" value="EnsemblFungi"/>
</dbReference>
<feature type="compositionally biased region" description="Basic and acidic residues" evidence="4">
    <location>
        <begin position="369"/>
        <end position="379"/>
    </location>
</feature>
<dbReference type="GO" id="GO:0070478">
    <property type="term" value="P:nuclear-transcribed mRNA catabolic process, 3'-5' exonucleolytic nonsense-mediated decay"/>
    <property type="evidence" value="ECO:0007669"/>
    <property type="project" value="EnsemblFungi"/>
</dbReference>
<name>A0A1E3QQH6_9ASCO</name>
<dbReference type="GO" id="GO:0055087">
    <property type="term" value="C:Ski complex"/>
    <property type="evidence" value="ECO:0007669"/>
    <property type="project" value="EnsemblFungi"/>
</dbReference>